<evidence type="ECO:0000313" key="1">
    <source>
        <dbReference type="EMBL" id="MEE4544152.1"/>
    </source>
</evidence>
<sequence>MSAADWWSIEILDAEHAEISAASWRDAYAQTLAESLITNGASSWEWFAYSWGIVLEVSFADERGWAAWRALPGTRAALDAVPDPVSGLLVHRGHGGASGSYVPRLPQVDPAADRVALPEPA</sequence>
<dbReference type="RefSeq" id="WP_330797143.1">
    <property type="nucleotide sequence ID" value="NZ_JAZEWV010000015.1"/>
</dbReference>
<evidence type="ECO:0000313" key="2">
    <source>
        <dbReference type="Proteomes" id="UP001344658"/>
    </source>
</evidence>
<protein>
    <submittedName>
        <fullName evidence="1">Uncharacterized protein</fullName>
    </submittedName>
</protein>
<name>A0ABU7PFX1_9ACTN</name>
<reference evidence="1 2" key="1">
    <citation type="submission" date="2023-12" db="EMBL/GenBank/DDBJ databases">
        <title>Streptomyces sp. V4-01.</title>
        <authorList>
            <person name="Somphong A."/>
            <person name="Phongsopitanun W."/>
        </authorList>
    </citation>
    <scope>NUCLEOTIDE SEQUENCE [LARGE SCALE GENOMIC DNA]</scope>
    <source>
        <strain evidence="1 2">V4-01</strain>
    </source>
</reference>
<gene>
    <name evidence="1" type="ORF">V2S66_19510</name>
</gene>
<proteinExistence type="predicted"/>
<accession>A0ABU7PFX1</accession>
<dbReference type="Proteomes" id="UP001344658">
    <property type="component" value="Unassembled WGS sequence"/>
</dbReference>
<comment type="caution">
    <text evidence="1">The sequence shown here is derived from an EMBL/GenBank/DDBJ whole genome shotgun (WGS) entry which is preliminary data.</text>
</comment>
<dbReference type="EMBL" id="JAZEWV010000015">
    <property type="protein sequence ID" value="MEE4544152.1"/>
    <property type="molecule type" value="Genomic_DNA"/>
</dbReference>
<organism evidence="1 2">
    <name type="scientific">Actinacidiphila polyblastidii</name>
    <dbReference type="NCBI Taxonomy" id="3110430"/>
    <lineage>
        <taxon>Bacteria</taxon>
        <taxon>Bacillati</taxon>
        <taxon>Actinomycetota</taxon>
        <taxon>Actinomycetes</taxon>
        <taxon>Kitasatosporales</taxon>
        <taxon>Streptomycetaceae</taxon>
        <taxon>Actinacidiphila</taxon>
    </lineage>
</organism>
<keyword evidence="2" id="KW-1185">Reference proteome</keyword>